<proteinExistence type="predicted"/>
<evidence type="ECO:0008006" key="3">
    <source>
        <dbReference type="Google" id="ProtNLM"/>
    </source>
</evidence>
<organism evidence="1 2">
    <name type="scientific">Panaeolus cyanescens</name>
    <dbReference type="NCBI Taxonomy" id="181874"/>
    <lineage>
        <taxon>Eukaryota</taxon>
        <taxon>Fungi</taxon>
        <taxon>Dikarya</taxon>
        <taxon>Basidiomycota</taxon>
        <taxon>Agaricomycotina</taxon>
        <taxon>Agaricomycetes</taxon>
        <taxon>Agaricomycetidae</taxon>
        <taxon>Agaricales</taxon>
        <taxon>Agaricineae</taxon>
        <taxon>Galeropsidaceae</taxon>
        <taxon>Panaeolus</taxon>
    </lineage>
</organism>
<dbReference type="AlphaFoldDB" id="A0A409WEF7"/>
<name>A0A409WEF7_9AGAR</name>
<evidence type="ECO:0000313" key="1">
    <source>
        <dbReference type="EMBL" id="PPQ76889.1"/>
    </source>
</evidence>
<keyword evidence="2" id="KW-1185">Reference proteome</keyword>
<evidence type="ECO:0000313" key="2">
    <source>
        <dbReference type="Proteomes" id="UP000284842"/>
    </source>
</evidence>
<protein>
    <recommendedName>
        <fullName evidence="3">Ricin B lectin domain-containing protein</fullName>
    </recommendedName>
</protein>
<accession>A0A409WEF7</accession>
<dbReference type="Proteomes" id="UP000284842">
    <property type="component" value="Unassembled WGS sequence"/>
</dbReference>
<dbReference type="InParanoid" id="A0A409WEF7"/>
<gene>
    <name evidence="1" type="ORF">CVT24_008745</name>
</gene>
<dbReference type="EMBL" id="NHTK01005520">
    <property type="protein sequence ID" value="PPQ76889.1"/>
    <property type="molecule type" value="Genomic_DNA"/>
</dbReference>
<sequence length="146" mass="16006">MTGPNPGFYSLQNIQSHGIITAQTNSGISMPGEIVKTDRDANSLFPEQSKLVVSQSSDGLYSFRNLSTRMWIGTGLDKDGNPAVVWTMAQHLWNVEPVGPGYWSISVPGATDSFWYDNVVVGDTCSEILLKGDKTLVQCKWFFIAA</sequence>
<comment type="caution">
    <text evidence="1">The sequence shown here is derived from an EMBL/GenBank/DDBJ whole genome shotgun (WGS) entry which is preliminary data.</text>
</comment>
<reference evidence="1 2" key="1">
    <citation type="journal article" date="2018" name="Evol. Lett.">
        <title>Horizontal gene cluster transfer increased hallucinogenic mushroom diversity.</title>
        <authorList>
            <person name="Reynolds H.T."/>
            <person name="Vijayakumar V."/>
            <person name="Gluck-Thaler E."/>
            <person name="Korotkin H.B."/>
            <person name="Matheny P.B."/>
            <person name="Slot J.C."/>
        </authorList>
    </citation>
    <scope>NUCLEOTIDE SEQUENCE [LARGE SCALE GENOMIC DNA]</scope>
    <source>
        <strain evidence="1 2">2629</strain>
    </source>
</reference>